<dbReference type="Pfam" id="PF13556">
    <property type="entry name" value="HTH_30"/>
    <property type="match status" value="1"/>
</dbReference>
<name>A0ABV3SYT3_9ACTN</name>
<dbReference type="Gene3D" id="1.10.10.2840">
    <property type="entry name" value="PucR C-terminal helix-turn-helix domain"/>
    <property type="match status" value="1"/>
</dbReference>
<feature type="domain" description="CdaR GGDEF-like" evidence="4">
    <location>
        <begin position="183"/>
        <end position="292"/>
    </location>
</feature>
<dbReference type="Pfam" id="PF17853">
    <property type="entry name" value="GGDEF_2"/>
    <property type="match status" value="1"/>
</dbReference>
<evidence type="ECO:0000313" key="6">
    <source>
        <dbReference type="Proteomes" id="UP001556631"/>
    </source>
</evidence>
<dbReference type="InterPro" id="IPR041522">
    <property type="entry name" value="CdaR_GGDEF"/>
</dbReference>
<sequence>MRVTQDTSASGEALRRQVERAWAGLVPRADAIADDITLTLLEREREWYDTAGPQIQADLRQSTREHVRLGLRAMAGMATADDAQELWRETGRRRARQGVPLELVLNAYTMGTRVLWEALVHRQREPGSELDEYVVLVAGRRIWSNLDVQNSVMSAAYRKESALLQRRDLQLQGRLLDGLVEGRGSDPAFAAEVQEVLGVAADEPLACVVAAFDGDRDSPLRNPDDRLEEAGLTSYWQVRGDLHFGLVRLGSHPVRDVVALLAQCSSGRVGVAASTGLAGFCTAFQLACHTVETIPRGRTEVSDVEDRLPRVLLTASPAVTALLVRRTLGPVLAQPNHQAEVLVETLRALLAHHGSPTHAAQDLFCHRNTVMYRMRQLQSLTGRRLDDPEDRLLLQLGLMALDR</sequence>
<dbReference type="PANTHER" id="PTHR33744:SF1">
    <property type="entry name" value="DNA-BINDING TRANSCRIPTIONAL ACTIVATOR ADER"/>
    <property type="match status" value="1"/>
</dbReference>
<accession>A0ABV3SYT3</accession>
<feature type="domain" description="PucR C-terminal helix-turn-helix" evidence="2">
    <location>
        <begin position="342"/>
        <end position="399"/>
    </location>
</feature>
<evidence type="ECO:0000259" key="3">
    <source>
        <dbReference type="Pfam" id="PF14361"/>
    </source>
</evidence>
<dbReference type="InterPro" id="IPR042070">
    <property type="entry name" value="PucR_C-HTH_sf"/>
</dbReference>
<protein>
    <submittedName>
        <fullName evidence="5">PucR family transcriptional regulator</fullName>
    </submittedName>
</protein>
<dbReference type="Pfam" id="PF14361">
    <property type="entry name" value="RsbRD_N"/>
    <property type="match status" value="1"/>
</dbReference>
<reference evidence="5 6" key="1">
    <citation type="submission" date="2024-07" db="EMBL/GenBank/DDBJ databases">
        <authorList>
            <person name="Lee S."/>
            <person name="Kang M."/>
        </authorList>
    </citation>
    <scope>NUCLEOTIDE SEQUENCE [LARGE SCALE GENOMIC DNA]</scope>
    <source>
        <strain evidence="5 6">DS6</strain>
    </source>
</reference>
<dbReference type="InterPro" id="IPR025751">
    <property type="entry name" value="RsbRD_N_dom"/>
</dbReference>
<evidence type="ECO:0000259" key="2">
    <source>
        <dbReference type="Pfam" id="PF13556"/>
    </source>
</evidence>
<comment type="similarity">
    <text evidence="1">Belongs to the CdaR family.</text>
</comment>
<comment type="caution">
    <text evidence="5">The sequence shown here is derived from an EMBL/GenBank/DDBJ whole genome shotgun (WGS) entry which is preliminary data.</text>
</comment>
<dbReference type="PANTHER" id="PTHR33744">
    <property type="entry name" value="CARBOHYDRATE DIACID REGULATOR"/>
    <property type="match status" value="1"/>
</dbReference>
<dbReference type="Proteomes" id="UP001556631">
    <property type="component" value="Unassembled WGS sequence"/>
</dbReference>
<evidence type="ECO:0000313" key="5">
    <source>
        <dbReference type="EMBL" id="MEX0428106.1"/>
    </source>
</evidence>
<dbReference type="EMBL" id="JBFPJR010000016">
    <property type="protein sequence ID" value="MEX0428106.1"/>
    <property type="molecule type" value="Genomic_DNA"/>
</dbReference>
<gene>
    <name evidence="5" type="ORF">AB3X52_10795</name>
</gene>
<evidence type="ECO:0000256" key="1">
    <source>
        <dbReference type="ARBA" id="ARBA00006754"/>
    </source>
</evidence>
<dbReference type="InterPro" id="IPR051448">
    <property type="entry name" value="CdaR-like_regulators"/>
</dbReference>
<feature type="domain" description="RsbT co-antagonist protein RsbRD N-terminal" evidence="3">
    <location>
        <begin position="30"/>
        <end position="170"/>
    </location>
</feature>
<organism evidence="5 6">
    <name type="scientific">Nocardioides eburneus</name>
    <dbReference type="NCBI Taxonomy" id="3231482"/>
    <lineage>
        <taxon>Bacteria</taxon>
        <taxon>Bacillati</taxon>
        <taxon>Actinomycetota</taxon>
        <taxon>Actinomycetes</taxon>
        <taxon>Propionibacteriales</taxon>
        <taxon>Nocardioidaceae</taxon>
        <taxon>Nocardioides</taxon>
    </lineage>
</organism>
<dbReference type="RefSeq" id="WP_367994074.1">
    <property type="nucleotide sequence ID" value="NZ_JBFPJR010000016.1"/>
</dbReference>
<proteinExistence type="inferred from homology"/>
<dbReference type="InterPro" id="IPR025736">
    <property type="entry name" value="PucR_C-HTH_dom"/>
</dbReference>
<keyword evidence="6" id="KW-1185">Reference proteome</keyword>
<evidence type="ECO:0000259" key="4">
    <source>
        <dbReference type="Pfam" id="PF17853"/>
    </source>
</evidence>